<dbReference type="RefSeq" id="WP_316982051.1">
    <property type="nucleotide sequence ID" value="NZ_CP136521.1"/>
</dbReference>
<evidence type="ECO:0000313" key="2">
    <source>
        <dbReference type="EMBL" id="WOD42317.1"/>
    </source>
</evidence>
<evidence type="ECO:0000313" key="3">
    <source>
        <dbReference type="Proteomes" id="UP001302486"/>
    </source>
</evidence>
<keyword evidence="1" id="KW-1133">Transmembrane helix</keyword>
<reference evidence="3" key="1">
    <citation type="submission" date="2024-06" db="EMBL/GenBank/DDBJ databases">
        <title>Hwangdonia haimaensis gen. nov., sp. nov., a member of the family Flavobacteriaceae isolated from the haima cold seep.</title>
        <authorList>
            <person name="Li J."/>
        </authorList>
    </citation>
    <scope>NUCLEOTIDE SEQUENCE [LARGE SCALE GENOMIC DNA]</scope>
    <source>
        <strain evidence="3">SCSIO 19198</strain>
    </source>
</reference>
<evidence type="ECO:0000256" key="1">
    <source>
        <dbReference type="SAM" id="Phobius"/>
    </source>
</evidence>
<dbReference type="KEGG" id="hws:RNZ46_09935"/>
<dbReference type="AlphaFoldDB" id="A0AA97HP71"/>
<feature type="transmembrane region" description="Helical" evidence="1">
    <location>
        <begin position="6"/>
        <end position="25"/>
    </location>
</feature>
<dbReference type="EMBL" id="CP136521">
    <property type="protein sequence ID" value="WOD42317.1"/>
    <property type="molecule type" value="Genomic_DNA"/>
</dbReference>
<feature type="transmembrane region" description="Helical" evidence="1">
    <location>
        <begin position="63"/>
        <end position="81"/>
    </location>
</feature>
<name>A0AA97HP71_9FLAO</name>
<protein>
    <submittedName>
        <fullName evidence="2">Uncharacterized protein</fullName>
    </submittedName>
</protein>
<dbReference type="Proteomes" id="UP001302486">
    <property type="component" value="Chromosome"/>
</dbReference>
<gene>
    <name evidence="2" type="ORF">RNZ46_09935</name>
</gene>
<sequence length="82" mass="9676">MEEILFWGVFRSIIKFVGATFRWIYGSIWRTIFGKPKFTFKEYLYGPKSPNYYDKLAHGGNNLIIGFIVILLMVFALIKLFE</sequence>
<accession>A0AA97HP71</accession>
<keyword evidence="3" id="KW-1185">Reference proteome</keyword>
<keyword evidence="1" id="KW-0472">Membrane</keyword>
<keyword evidence="1" id="KW-0812">Transmembrane</keyword>
<proteinExistence type="predicted"/>
<organism evidence="2 3">
    <name type="scientific">Hwangdonia lutea</name>
    <dbReference type="NCBI Taxonomy" id="3075823"/>
    <lineage>
        <taxon>Bacteria</taxon>
        <taxon>Pseudomonadati</taxon>
        <taxon>Bacteroidota</taxon>
        <taxon>Flavobacteriia</taxon>
        <taxon>Flavobacteriales</taxon>
        <taxon>Flavobacteriaceae</taxon>
        <taxon>Hwangdonia</taxon>
    </lineage>
</organism>